<proteinExistence type="predicted"/>
<protein>
    <submittedName>
        <fullName evidence="1">Uncharacterized protein</fullName>
    </submittedName>
</protein>
<name>A0AAV6MUX1_9ROSI</name>
<accession>A0AAV6MUX1</accession>
<evidence type="ECO:0000313" key="2">
    <source>
        <dbReference type="Proteomes" id="UP000685013"/>
    </source>
</evidence>
<keyword evidence="2" id="KW-1185">Reference proteome</keyword>
<feature type="non-terminal residue" evidence="1">
    <location>
        <position position="1"/>
    </location>
</feature>
<reference evidence="1 2" key="1">
    <citation type="journal article" date="2021" name="Hortic Res">
        <title>The domestication of Cucurbita argyrosperma as revealed by the genome of its wild relative.</title>
        <authorList>
            <person name="Barrera-Redondo J."/>
            <person name="Sanchez-de la Vega G."/>
            <person name="Aguirre-Liguori J.A."/>
            <person name="Castellanos-Morales G."/>
            <person name="Gutierrez-Guerrero Y.T."/>
            <person name="Aguirre-Dugua X."/>
            <person name="Aguirre-Planter E."/>
            <person name="Tenaillon M.I."/>
            <person name="Lira-Saade R."/>
            <person name="Eguiarte L.E."/>
        </authorList>
    </citation>
    <scope>NUCLEOTIDE SEQUENCE [LARGE SCALE GENOMIC DNA]</scope>
    <source>
        <strain evidence="1">JBR-2021</strain>
    </source>
</reference>
<organism evidence="1 2">
    <name type="scientific">Cucurbita argyrosperma subsp. sororia</name>
    <dbReference type="NCBI Taxonomy" id="37648"/>
    <lineage>
        <taxon>Eukaryota</taxon>
        <taxon>Viridiplantae</taxon>
        <taxon>Streptophyta</taxon>
        <taxon>Embryophyta</taxon>
        <taxon>Tracheophyta</taxon>
        <taxon>Spermatophyta</taxon>
        <taxon>Magnoliopsida</taxon>
        <taxon>eudicotyledons</taxon>
        <taxon>Gunneridae</taxon>
        <taxon>Pentapetalae</taxon>
        <taxon>rosids</taxon>
        <taxon>fabids</taxon>
        <taxon>Cucurbitales</taxon>
        <taxon>Cucurbitaceae</taxon>
        <taxon>Cucurbiteae</taxon>
        <taxon>Cucurbita</taxon>
    </lineage>
</organism>
<dbReference type="Proteomes" id="UP000685013">
    <property type="component" value="Chromosome 11"/>
</dbReference>
<dbReference type="AlphaFoldDB" id="A0AAV6MUX1"/>
<dbReference type="EMBL" id="JAGKQH010000011">
    <property type="protein sequence ID" value="KAG6588327.1"/>
    <property type="molecule type" value="Genomic_DNA"/>
</dbReference>
<sequence>MEKENGRNELGIGSISMDGVQAMKTRRRDRSAAAARISPRLRIHARFATVTLISATLTPSVLDLQWQTFSNLNIVFYA</sequence>
<comment type="caution">
    <text evidence="1">The sequence shown here is derived from an EMBL/GenBank/DDBJ whole genome shotgun (WGS) entry which is preliminary data.</text>
</comment>
<evidence type="ECO:0000313" key="1">
    <source>
        <dbReference type="EMBL" id="KAG6588327.1"/>
    </source>
</evidence>
<gene>
    <name evidence="1" type="ORF">SDJN03_16892</name>
</gene>